<dbReference type="Proteomes" id="UP001629113">
    <property type="component" value="Unassembled WGS sequence"/>
</dbReference>
<name>A0ABR4PI51_9HELO</name>
<evidence type="ECO:0000313" key="8">
    <source>
        <dbReference type="EMBL" id="KAL3423015.1"/>
    </source>
</evidence>
<evidence type="ECO:0000313" key="9">
    <source>
        <dbReference type="Proteomes" id="UP001629113"/>
    </source>
</evidence>
<evidence type="ECO:0000256" key="3">
    <source>
        <dbReference type="ARBA" id="ARBA00022723"/>
    </source>
</evidence>
<feature type="region of interest" description="Disordered" evidence="6">
    <location>
        <begin position="1"/>
        <end position="20"/>
    </location>
</feature>
<dbReference type="PIRSF" id="PIRSF037217">
    <property type="entry name" value="Carboxypeptidase_S"/>
    <property type="match status" value="1"/>
</dbReference>
<keyword evidence="3" id="KW-0479">Metal-binding</keyword>
<dbReference type="InterPro" id="IPR001261">
    <property type="entry name" value="ArgE/DapE_CS"/>
</dbReference>
<evidence type="ECO:0000259" key="7">
    <source>
        <dbReference type="Pfam" id="PF07687"/>
    </source>
</evidence>
<accession>A0ABR4PI51</accession>
<dbReference type="Pfam" id="PF07687">
    <property type="entry name" value="M20_dimer"/>
    <property type="match status" value="1"/>
</dbReference>
<dbReference type="CDD" id="cd05674">
    <property type="entry name" value="M20_yscS"/>
    <property type="match status" value="1"/>
</dbReference>
<dbReference type="SUPFAM" id="SSF53187">
    <property type="entry name" value="Zn-dependent exopeptidases"/>
    <property type="match status" value="1"/>
</dbReference>
<dbReference type="InterPro" id="IPR017141">
    <property type="entry name" value="Pept_M20_carboxypep"/>
</dbReference>
<keyword evidence="9" id="KW-1185">Reference proteome</keyword>
<dbReference type="InterPro" id="IPR002933">
    <property type="entry name" value="Peptidase_M20"/>
</dbReference>
<evidence type="ECO:0000256" key="1">
    <source>
        <dbReference type="ARBA" id="ARBA00006247"/>
    </source>
</evidence>
<dbReference type="Gene3D" id="3.30.70.360">
    <property type="match status" value="1"/>
</dbReference>
<evidence type="ECO:0000256" key="5">
    <source>
        <dbReference type="ARBA" id="ARBA00022833"/>
    </source>
</evidence>
<dbReference type="Gene3D" id="3.40.630.10">
    <property type="entry name" value="Zn peptidases"/>
    <property type="match status" value="1"/>
</dbReference>
<dbReference type="EMBL" id="JBFCZG010000004">
    <property type="protein sequence ID" value="KAL3423015.1"/>
    <property type="molecule type" value="Genomic_DNA"/>
</dbReference>
<dbReference type="PANTHER" id="PTHR45962:SF1">
    <property type="entry name" value="N-FATTY-ACYL-AMINO ACID SYNTHASE_HYDROLASE PM20D1"/>
    <property type="match status" value="1"/>
</dbReference>
<dbReference type="PANTHER" id="PTHR45962">
    <property type="entry name" value="N-FATTY-ACYL-AMINO ACID SYNTHASE/HYDROLASE PM20D1"/>
    <property type="match status" value="1"/>
</dbReference>
<comment type="similarity">
    <text evidence="1">Belongs to the peptidase M20A family.</text>
</comment>
<keyword evidence="4" id="KW-0378">Hydrolase</keyword>
<dbReference type="InterPro" id="IPR047177">
    <property type="entry name" value="Pept_M20A"/>
</dbReference>
<evidence type="ECO:0000256" key="4">
    <source>
        <dbReference type="ARBA" id="ARBA00022801"/>
    </source>
</evidence>
<gene>
    <name evidence="8" type="ORF">PVAG01_04762</name>
</gene>
<dbReference type="Pfam" id="PF01546">
    <property type="entry name" value="Peptidase_M20"/>
    <property type="match status" value="1"/>
</dbReference>
<protein>
    <submittedName>
        <fullName evidence="8">Peptidase family M20/M25/M40</fullName>
    </submittedName>
</protein>
<keyword evidence="2" id="KW-0645">Protease</keyword>
<organism evidence="8 9">
    <name type="scientific">Phlyctema vagabunda</name>
    <dbReference type="NCBI Taxonomy" id="108571"/>
    <lineage>
        <taxon>Eukaryota</taxon>
        <taxon>Fungi</taxon>
        <taxon>Dikarya</taxon>
        <taxon>Ascomycota</taxon>
        <taxon>Pezizomycotina</taxon>
        <taxon>Leotiomycetes</taxon>
        <taxon>Helotiales</taxon>
        <taxon>Dermateaceae</taxon>
        <taxon>Phlyctema</taxon>
    </lineage>
</organism>
<dbReference type="PROSITE" id="PS00759">
    <property type="entry name" value="ARGE_DAPE_CPG2_2"/>
    <property type="match status" value="1"/>
</dbReference>
<feature type="domain" description="Peptidase M20 dimerisation" evidence="7">
    <location>
        <begin position="294"/>
        <end position="452"/>
    </location>
</feature>
<reference evidence="8 9" key="1">
    <citation type="submission" date="2024-06" db="EMBL/GenBank/DDBJ databases">
        <title>Complete genome of Phlyctema vagabunda strain 19-DSS-EL-015.</title>
        <authorList>
            <person name="Fiorenzani C."/>
        </authorList>
    </citation>
    <scope>NUCLEOTIDE SEQUENCE [LARGE SCALE GENOMIC DNA]</scope>
    <source>
        <strain evidence="8 9">19-DSS-EL-015</strain>
    </source>
</reference>
<dbReference type="InterPro" id="IPR011650">
    <property type="entry name" value="Peptidase_M20_dimer"/>
</dbReference>
<evidence type="ECO:0000256" key="6">
    <source>
        <dbReference type="SAM" id="MobiDB-lite"/>
    </source>
</evidence>
<keyword evidence="5" id="KW-0862">Zinc</keyword>
<dbReference type="InterPro" id="IPR036264">
    <property type="entry name" value="Bact_exopeptidase_dim_dom"/>
</dbReference>
<comment type="caution">
    <text evidence="8">The sequence shown here is derived from an EMBL/GenBank/DDBJ whole genome shotgun (WGS) entry which is preliminary data.</text>
</comment>
<evidence type="ECO:0000256" key="2">
    <source>
        <dbReference type="ARBA" id="ARBA00022670"/>
    </source>
</evidence>
<proteinExistence type="inferred from homology"/>
<dbReference type="Gene3D" id="1.10.150.900">
    <property type="match status" value="1"/>
</dbReference>
<dbReference type="SUPFAM" id="SSF55031">
    <property type="entry name" value="Bacterial exopeptidase dimerisation domain"/>
    <property type="match status" value="1"/>
</dbReference>
<sequence length="584" mass="63188">MGIINEKGLPTSNPTPVPASRWPSYKRSSTFLLGTLALCSVVSYRSTISNAIPQFGAYENGHAVVLKDQCSQVDPITPQKTTPALDEILDTISSPAYKNQSIAYLSGAVKIPTVSRDVMGPPGEDERWEIFYEFAAYLQKTFPLVHEKLQLEKINTHGLFYTWQGQNSDLKPTLLLAHQDVVPVPASTIPTWTHPPFSGFFDGTEIWGRGSSDDKNQLIAIFEAIELLLKADFSPERTVLISLGFDEESSGYAGAGTLASHILSRYGPNSIATVVDEGSGISEIWGHTFASPGVAEKGAIDVHVTIRMPGGHSSVPPPHTSIGVISELISLVESNTYPTYLDGKNPYYSQMVCGAAHAPDFPKSLKKLLSKTPSRRSCGQKDALAEEAAKESLFTKYLMTTSIAVDVIVGGEKSNALPEESTVTINHRVNIGDSTAHVKSKLAHLAKSVADKHNLTVSAFTGEDPKPSSITLSTPHELQVAPVTPTLVNSTTAYSVLSGTIRALYGEDMIVSPGLMTGNTDTRFYWELSENIFRFAPGYEGKGQGKGGVGKIHTVDESVNVENHFAAAKWYVLFIRNMDEATLA</sequence>